<dbReference type="Proteomes" id="UP001244136">
    <property type="component" value="Chromosome"/>
</dbReference>
<sequence length="55" mass="5827">MTFARGSPGGDGFTSIGWEPADVTLTYAWFRDGAQLPGIDTASYTVSKDNIAASR</sequence>
<proteinExistence type="predicted"/>
<evidence type="ECO:0000313" key="1">
    <source>
        <dbReference type="EMBL" id="WGT46544.1"/>
    </source>
</evidence>
<evidence type="ECO:0000313" key="2">
    <source>
        <dbReference type="Proteomes" id="UP001244136"/>
    </source>
</evidence>
<reference evidence="1 2" key="1">
    <citation type="journal article" date="2008" name="Int. J. Syst. Evol. Microbiol.">
        <title>Tessaracoccus flavescens sp. nov., isolated from marine sediment.</title>
        <authorList>
            <person name="Lee D.W."/>
            <person name="Lee S.D."/>
        </authorList>
    </citation>
    <scope>NUCLEOTIDE SEQUENCE [LARGE SCALE GENOMIC DNA]</scope>
    <source>
        <strain evidence="1 2">T21</strain>
    </source>
</reference>
<gene>
    <name evidence="1" type="ORF">QH948_10350</name>
</gene>
<accession>A0ABY8PVS6</accession>
<dbReference type="EMBL" id="CP123967">
    <property type="protein sequence ID" value="WGT46544.1"/>
    <property type="molecule type" value="Genomic_DNA"/>
</dbReference>
<keyword evidence="2" id="KW-1185">Reference proteome</keyword>
<dbReference type="RefSeq" id="WP_281144312.1">
    <property type="nucleotide sequence ID" value="NZ_CP123967.1"/>
</dbReference>
<organism evidence="1 2">
    <name type="scientific">Tessaracoccus lacteus</name>
    <dbReference type="NCBI Taxonomy" id="3041766"/>
    <lineage>
        <taxon>Bacteria</taxon>
        <taxon>Bacillati</taxon>
        <taxon>Actinomycetota</taxon>
        <taxon>Actinomycetes</taxon>
        <taxon>Propionibacteriales</taxon>
        <taxon>Propionibacteriaceae</taxon>
        <taxon>Tessaracoccus</taxon>
    </lineage>
</organism>
<protein>
    <submittedName>
        <fullName evidence="1">Uncharacterized protein</fullName>
    </submittedName>
</protein>
<name>A0ABY8PVS6_9ACTN</name>